<accession>A0A8T9CB68</accession>
<feature type="transmembrane region" description="Helical" evidence="9">
    <location>
        <begin position="12"/>
        <end position="31"/>
    </location>
</feature>
<comment type="similarity">
    <text evidence="2">Belongs to the glycosyltransferase 92 family.</text>
</comment>
<evidence type="ECO:0000256" key="6">
    <source>
        <dbReference type="ARBA" id="ARBA00022989"/>
    </source>
</evidence>
<feature type="region of interest" description="Disordered" evidence="8">
    <location>
        <begin position="80"/>
        <end position="291"/>
    </location>
</feature>
<evidence type="ECO:0000256" key="3">
    <source>
        <dbReference type="ARBA" id="ARBA00022676"/>
    </source>
</evidence>
<dbReference type="PANTHER" id="PTHR21461:SF69">
    <property type="entry name" value="GLYCOSYLTRANSFERASE FAMILY 92 PROTEIN"/>
    <property type="match status" value="1"/>
</dbReference>
<comment type="caution">
    <text evidence="10">The sequence shown here is derived from an EMBL/GenBank/DDBJ whole genome shotgun (WGS) entry which is preliminary data.</text>
</comment>
<sequence>MRSIATSVQSLNWRTVWIGTFLFMGLYFVAFDNNKPLTPEQIQEIQKSIPIETAAPEMGGGASKHVSAPKKNDYDSRFDEQVHIEDPNPVLGEKYDSPLDAIPDRQRPIIQEKTKWEEEEKSMKAKAKTEKEKGESAAKTAGPEKTEKKKKKKPEKSGDVSKAAGPAKTEKKEPESAETTKPNKDKPETDTPKETQNEEISKGEESKGDKEEATKDKTKEDTPKEDKTKEDKPQETEETPNEGKTEDQNSKDDDSDVKESKKGPSTDDESKAQGDEAKTTDKAKDEPSLDEKLKAAVEESQDEKPDETLRMLVEASHPDSLEGMIEIDQNKKVPPEDYVAICIAVKDQADDLREFFIHHYNHIGIRRFYVMDDNSDPPLSETKDYGIPNEFITFDYQEKYHRWGGHREQMQIMRRCFRIWGDKHTWMAFIDVDEFIEMTAGNETLQDMLHEFEAHDDIGALAINWRMHTSSGHKTRPDSTRKAFIDCIWDGEDNDAGNDDNAHVKSIVRMTFAQDPMGPHTWYLTHGNTYGEHYDQEPKGLNAWRNPITRDRIALHHYAIKSREEYEAKMLRGNAMDDPKGEAFWNKLEHELPLVPCPEMAKYDP</sequence>
<comment type="subcellular location">
    <subcellularLocation>
        <location evidence="1">Membrane</location>
        <topology evidence="1">Single-pass membrane protein</topology>
    </subcellularLocation>
</comment>
<protein>
    <recommendedName>
        <fullName evidence="12">Glycosyltransferase family 92 protein</fullName>
    </recommendedName>
</protein>
<dbReference type="EMBL" id="QGMK01000433">
    <property type="protein sequence ID" value="TVY81717.1"/>
    <property type="molecule type" value="Genomic_DNA"/>
</dbReference>
<dbReference type="Proteomes" id="UP000469558">
    <property type="component" value="Unassembled WGS sequence"/>
</dbReference>
<dbReference type="Pfam" id="PF01697">
    <property type="entry name" value="Glyco_transf_92"/>
    <property type="match status" value="1"/>
</dbReference>
<gene>
    <name evidence="10" type="ORF">LSUE1_G008863</name>
</gene>
<keyword evidence="7 9" id="KW-0472">Membrane</keyword>
<evidence type="ECO:0008006" key="12">
    <source>
        <dbReference type="Google" id="ProtNLM"/>
    </source>
</evidence>
<evidence type="ECO:0000256" key="4">
    <source>
        <dbReference type="ARBA" id="ARBA00022679"/>
    </source>
</evidence>
<dbReference type="AlphaFoldDB" id="A0A8T9CB68"/>
<dbReference type="OrthoDB" id="2526284at2759"/>
<keyword evidence="3" id="KW-0328">Glycosyltransferase</keyword>
<dbReference type="GO" id="GO:0005737">
    <property type="term" value="C:cytoplasm"/>
    <property type="evidence" value="ECO:0007669"/>
    <property type="project" value="TreeGrafter"/>
</dbReference>
<feature type="compositionally biased region" description="Basic and acidic residues" evidence="8">
    <location>
        <begin position="93"/>
        <end position="147"/>
    </location>
</feature>
<proteinExistence type="inferred from homology"/>
<evidence type="ECO:0000313" key="11">
    <source>
        <dbReference type="Proteomes" id="UP000469558"/>
    </source>
</evidence>
<organism evidence="10 11">
    <name type="scientific">Lachnellula suecica</name>
    <dbReference type="NCBI Taxonomy" id="602035"/>
    <lineage>
        <taxon>Eukaryota</taxon>
        <taxon>Fungi</taxon>
        <taxon>Dikarya</taxon>
        <taxon>Ascomycota</taxon>
        <taxon>Pezizomycotina</taxon>
        <taxon>Leotiomycetes</taxon>
        <taxon>Helotiales</taxon>
        <taxon>Lachnaceae</taxon>
        <taxon>Lachnellula</taxon>
    </lineage>
</organism>
<reference evidence="10 11" key="1">
    <citation type="submission" date="2018-05" db="EMBL/GenBank/DDBJ databases">
        <title>Genome sequencing and assembly of the regulated plant pathogen Lachnellula willkommii and related sister species for the development of diagnostic species identification markers.</title>
        <authorList>
            <person name="Giroux E."/>
            <person name="Bilodeau G."/>
        </authorList>
    </citation>
    <scope>NUCLEOTIDE SEQUENCE [LARGE SCALE GENOMIC DNA]</scope>
    <source>
        <strain evidence="10 11">CBS 268.59</strain>
    </source>
</reference>
<keyword evidence="11" id="KW-1185">Reference proteome</keyword>
<keyword evidence="5 9" id="KW-0812">Transmembrane</keyword>
<evidence type="ECO:0000256" key="2">
    <source>
        <dbReference type="ARBA" id="ARBA00007647"/>
    </source>
</evidence>
<evidence type="ECO:0000256" key="8">
    <source>
        <dbReference type="SAM" id="MobiDB-lite"/>
    </source>
</evidence>
<keyword evidence="4" id="KW-0808">Transferase</keyword>
<evidence type="ECO:0000256" key="7">
    <source>
        <dbReference type="ARBA" id="ARBA00023136"/>
    </source>
</evidence>
<evidence type="ECO:0000256" key="1">
    <source>
        <dbReference type="ARBA" id="ARBA00004167"/>
    </source>
</evidence>
<evidence type="ECO:0000313" key="10">
    <source>
        <dbReference type="EMBL" id="TVY81717.1"/>
    </source>
</evidence>
<feature type="compositionally biased region" description="Basic and acidic residues" evidence="8">
    <location>
        <begin position="181"/>
        <end position="291"/>
    </location>
</feature>
<evidence type="ECO:0000256" key="9">
    <source>
        <dbReference type="SAM" id="Phobius"/>
    </source>
</evidence>
<dbReference type="GO" id="GO:0016020">
    <property type="term" value="C:membrane"/>
    <property type="evidence" value="ECO:0007669"/>
    <property type="project" value="UniProtKB-SubCell"/>
</dbReference>
<keyword evidence="6 9" id="KW-1133">Transmembrane helix</keyword>
<dbReference type="InterPro" id="IPR008166">
    <property type="entry name" value="Glyco_transf_92"/>
</dbReference>
<dbReference type="PANTHER" id="PTHR21461">
    <property type="entry name" value="GLYCOSYLTRANSFERASE FAMILY 92 PROTEIN"/>
    <property type="match status" value="1"/>
</dbReference>
<evidence type="ECO:0000256" key="5">
    <source>
        <dbReference type="ARBA" id="ARBA00022692"/>
    </source>
</evidence>
<name>A0A8T9CB68_9HELO</name>
<dbReference type="GO" id="GO:0016757">
    <property type="term" value="F:glycosyltransferase activity"/>
    <property type="evidence" value="ECO:0007669"/>
    <property type="project" value="UniProtKB-KW"/>
</dbReference>